<dbReference type="SMART" id="SM00530">
    <property type="entry name" value="HTH_XRE"/>
    <property type="match status" value="1"/>
</dbReference>
<comment type="caution">
    <text evidence="5">The sequence shown here is derived from an EMBL/GenBank/DDBJ whole genome shotgun (WGS) entry which is preliminary data.</text>
</comment>
<dbReference type="AlphaFoldDB" id="A0A0E2ZR25"/>
<organism evidence="5 6">
    <name type="scientific">Nitrosococcus oceani C-27</name>
    <dbReference type="NCBI Taxonomy" id="314279"/>
    <lineage>
        <taxon>Bacteria</taxon>
        <taxon>Pseudomonadati</taxon>
        <taxon>Pseudomonadota</taxon>
        <taxon>Gammaproteobacteria</taxon>
        <taxon>Chromatiales</taxon>
        <taxon>Chromatiaceae</taxon>
        <taxon>Nitrosococcus</taxon>
    </lineage>
</organism>
<evidence type="ECO:0000256" key="1">
    <source>
        <dbReference type="ARBA" id="ARBA00023015"/>
    </source>
</evidence>
<reference evidence="5 6" key="1">
    <citation type="submission" date="2014-07" db="EMBL/GenBank/DDBJ databases">
        <title>Comparative analysis of Nitrosococcus oceani genome inventories of strains from Pacific and Atlantic gyres.</title>
        <authorList>
            <person name="Lim C.K."/>
            <person name="Wang L."/>
            <person name="Sayavedra-Soto L.A."/>
            <person name="Klotz M.G."/>
        </authorList>
    </citation>
    <scope>NUCLEOTIDE SEQUENCE [LARGE SCALE GENOMIC DNA]</scope>
    <source>
        <strain evidence="5 6">C-27</strain>
    </source>
</reference>
<keyword evidence="3" id="KW-0804">Transcription</keyword>
<dbReference type="OrthoDB" id="9799384at2"/>
<dbReference type="GO" id="GO:0003677">
    <property type="term" value="F:DNA binding"/>
    <property type="evidence" value="ECO:0007669"/>
    <property type="project" value="UniProtKB-KW"/>
</dbReference>
<keyword evidence="2" id="KW-0238">DNA-binding</keyword>
<dbReference type="HOGENOM" id="CLU_144725_3_0_6"/>
<evidence type="ECO:0000259" key="4">
    <source>
        <dbReference type="PROSITE" id="PS50943"/>
    </source>
</evidence>
<dbReference type="Pfam" id="PF01381">
    <property type="entry name" value="HTH_3"/>
    <property type="match status" value="1"/>
</dbReference>
<dbReference type="SUPFAM" id="SSF47413">
    <property type="entry name" value="lambda repressor-like DNA-binding domains"/>
    <property type="match status" value="1"/>
</dbReference>
<dbReference type="PANTHER" id="PTHR36511">
    <property type="entry name" value="MERR FAMILY BACTERIAL REGULATORY PROTEIN"/>
    <property type="match status" value="1"/>
</dbReference>
<gene>
    <name evidence="5" type="ORF">IB75_01455</name>
</gene>
<dbReference type="PROSITE" id="PS50943">
    <property type="entry name" value="HTH_CROC1"/>
    <property type="match status" value="1"/>
</dbReference>
<dbReference type="PANTHER" id="PTHR36511:SF4">
    <property type="entry name" value="ANTITOXIN MQSA"/>
    <property type="match status" value="1"/>
</dbReference>
<evidence type="ECO:0000313" key="5">
    <source>
        <dbReference type="EMBL" id="KFI20767.1"/>
    </source>
</evidence>
<keyword evidence="1" id="KW-0805">Transcription regulation</keyword>
<dbReference type="InterPro" id="IPR052359">
    <property type="entry name" value="HTH-type_reg/antitoxin"/>
</dbReference>
<dbReference type="Gene3D" id="1.10.260.40">
    <property type="entry name" value="lambda repressor-like DNA-binding domains"/>
    <property type="match status" value="1"/>
</dbReference>
<dbReference type="Proteomes" id="UP000028839">
    <property type="component" value="Unassembled WGS sequence"/>
</dbReference>
<evidence type="ECO:0000256" key="3">
    <source>
        <dbReference type="ARBA" id="ARBA00023163"/>
    </source>
</evidence>
<name>A0A0E2ZR25_9GAMM</name>
<feature type="domain" description="HTH cro/C1-type" evidence="4">
    <location>
        <begin position="44"/>
        <end position="97"/>
    </location>
</feature>
<dbReference type="CDD" id="cd00093">
    <property type="entry name" value="HTH_XRE"/>
    <property type="match status" value="1"/>
</dbReference>
<accession>A0A0E2ZR25</accession>
<dbReference type="EMBL" id="JPGN01000009">
    <property type="protein sequence ID" value="KFI20767.1"/>
    <property type="molecule type" value="Genomic_DNA"/>
</dbReference>
<protein>
    <submittedName>
        <fullName evidence="5">XRE family transcriptional regulator</fullName>
    </submittedName>
</protein>
<dbReference type="InterPro" id="IPR001387">
    <property type="entry name" value="Cro/C1-type_HTH"/>
</dbReference>
<sequence>MPLTEKELLERDAKRDIGAELLQSIRQMKAGNRGRVHYASISSVTEARHKVGLSQAQFAALLGVSKRTLQDWEQGRREPSGAAKSLLKIAKKRPDVLREIFS</sequence>
<proteinExistence type="predicted"/>
<evidence type="ECO:0000313" key="6">
    <source>
        <dbReference type="Proteomes" id="UP000028839"/>
    </source>
</evidence>
<evidence type="ECO:0000256" key="2">
    <source>
        <dbReference type="ARBA" id="ARBA00023125"/>
    </source>
</evidence>
<dbReference type="InterPro" id="IPR010982">
    <property type="entry name" value="Lambda_DNA-bd_dom_sf"/>
</dbReference>